<comment type="caution">
    <text evidence="10">The sequence shown here is derived from an EMBL/GenBank/DDBJ whole genome shotgun (WGS) entry which is preliminary data.</text>
</comment>
<keyword evidence="11" id="KW-1185">Reference proteome</keyword>
<dbReference type="Pfam" id="PF10590">
    <property type="entry name" value="PNP_phzG_C"/>
    <property type="match status" value="1"/>
</dbReference>
<reference evidence="10 11" key="1">
    <citation type="submission" date="2016-11" db="EMBL/GenBank/DDBJ databases">
        <title>Trade-off between light-utilization and light-protection in marine flavobacteria.</title>
        <authorList>
            <person name="Kumagai Y."/>
        </authorList>
    </citation>
    <scope>NUCLEOTIDE SEQUENCE [LARGE SCALE GENOMIC DNA]</scope>
    <source>
        <strain evidence="10 11">JCM 17109</strain>
    </source>
</reference>
<dbReference type="GO" id="GO:0010181">
    <property type="term" value="F:FMN binding"/>
    <property type="evidence" value="ECO:0007669"/>
    <property type="project" value="UniProtKB-UniRule"/>
</dbReference>
<dbReference type="SUPFAM" id="SSF50475">
    <property type="entry name" value="FMN-binding split barrel"/>
    <property type="match status" value="1"/>
</dbReference>
<dbReference type="Proteomes" id="UP000239532">
    <property type="component" value="Unassembled WGS sequence"/>
</dbReference>
<proteinExistence type="inferred from homology"/>
<feature type="binding site" evidence="6">
    <location>
        <begin position="9"/>
        <end position="12"/>
    </location>
    <ligand>
        <name>substrate</name>
    </ligand>
</feature>
<feature type="binding site" evidence="5 6">
    <location>
        <position position="125"/>
    </location>
    <ligand>
        <name>substrate</name>
    </ligand>
</feature>
<feature type="binding site" evidence="5 6">
    <location>
        <begin position="193"/>
        <end position="195"/>
    </location>
    <ligand>
        <name>substrate</name>
    </ligand>
</feature>
<dbReference type="PANTHER" id="PTHR10851:SF0">
    <property type="entry name" value="PYRIDOXINE-5'-PHOSPHATE OXIDASE"/>
    <property type="match status" value="1"/>
</dbReference>
<evidence type="ECO:0000313" key="11">
    <source>
        <dbReference type="Proteomes" id="UP000239532"/>
    </source>
</evidence>
<evidence type="ECO:0000256" key="4">
    <source>
        <dbReference type="ARBA" id="ARBA00023002"/>
    </source>
</evidence>
<sequence length="214" mass="24807">MEQNLHSLRKSYEKDALLEDHLAKNPFEVFSNWFQDAENDKGVEEANAMAISTIGQDGFPKTRIVLLKEIEDDTFIFYTNYTSEKAVSISENPQISLHFFWPSLERQVIIKAMASKTSREKSASYFDSRPRGSQLGAWASHQSDPIASREALEKQLKEVEKRFEGQEVPLPEFWGGFQCTPLSFEFWQGRPNRLHDRILFEKSNDGWNTKRLQP</sequence>
<evidence type="ECO:0000256" key="2">
    <source>
        <dbReference type="ARBA" id="ARBA00022630"/>
    </source>
</evidence>
<dbReference type="NCBIfam" id="NF004231">
    <property type="entry name" value="PRK05679.1"/>
    <property type="match status" value="1"/>
</dbReference>
<feature type="domain" description="Pyridoxamine 5'-phosphate oxidase N-terminal" evidence="8">
    <location>
        <begin position="38"/>
        <end position="161"/>
    </location>
</feature>
<gene>
    <name evidence="5" type="primary">pdxH</name>
    <name evidence="10" type="ORF">BST86_07010</name>
</gene>
<keyword evidence="3 5" id="KW-0288">FMN</keyword>
<feature type="binding site" evidence="5 6">
    <location>
        <position position="68"/>
    </location>
    <ligand>
        <name>substrate</name>
    </ligand>
</feature>
<keyword evidence="2 5" id="KW-0285">Flavoprotein</keyword>
<dbReference type="HAMAP" id="MF_01629">
    <property type="entry name" value="PdxH"/>
    <property type="match status" value="1"/>
</dbReference>
<feature type="binding site" evidence="5 6">
    <location>
        <position position="133"/>
    </location>
    <ligand>
        <name>substrate</name>
    </ligand>
</feature>
<organism evidence="10 11">
    <name type="scientific">Nonlabens agnitus</name>
    <dbReference type="NCBI Taxonomy" id="870484"/>
    <lineage>
        <taxon>Bacteria</taxon>
        <taxon>Pseudomonadati</taxon>
        <taxon>Bacteroidota</taxon>
        <taxon>Flavobacteriia</taxon>
        <taxon>Flavobacteriales</taxon>
        <taxon>Flavobacteriaceae</taxon>
        <taxon>Nonlabens</taxon>
    </lineage>
</organism>
<comment type="catalytic activity">
    <reaction evidence="5">
        <text>pyridoxine 5'-phosphate + O2 = pyridoxal 5'-phosphate + H2O2</text>
        <dbReference type="Rhea" id="RHEA:15149"/>
        <dbReference type="ChEBI" id="CHEBI:15379"/>
        <dbReference type="ChEBI" id="CHEBI:16240"/>
        <dbReference type="ChEBI" id="CHEBI:58589"/>
        <dbReference type="ChEBI" id="CHEBI:597326"/>
        <dbReference type="EC" id="1.4.3.5"/>
    </reaction>
</comment>
<dbReference type="PANTHER" id="PTHR10851">
    <property type="entry name" value="PYRIDOXINE-5-PHOSPHATE OXIDASE"/>
    <property type="match status" value="1"/>
</dbReference>
<evidence type="ECO:0000259" key="9">
    <source>
        <dbReference type="Pfam" id="PF10590"/>
    </source>
</evidence>
<dbReference type="InterPro" id="IPR011576">
    <property type="entry name" value="Pyridox_Oxase_N"/>
</dbReference>
<dbReference type="OrthoDB" id="9780392at2"/>
<dbReference type="EMBL" id="MQUC01000003">
    <property type="protein sequence ID" value="PRP66865.1"/>
    <property type="molecule type" value="Genomic_DNA"/>
</dbReference>
<feature type="binding site" evidence="5 7">
    <location>
        <position position="85"/>
    </location>
    <ligand>
        <name>FMN</name>
        <dbReference type="ChEBI" id="CHEBI:58210"/>
    </ligand>
</feature>
<feature type="binding site" evidence="5 7">
    <location>
        <position position="107"/>
    </location>
    <ligand>
        <name>FMN</name>
        <dbReference type="ChEBI" id="CHEBI:58210"/>
    </ligand>
</feature>
<evidence type="ECO:0000256" key="5">
    <source>
        <dbReference type="HAMAP-Rule" id="MF_01629"/>
    </source>
</evidence>
<dbReference type="PIRSF" id="PIRSF000190">
    <property type="entry name" value="Pyd_amn-ph_oxd"/>
    <property type="match status" value="1"/>
</dbReference>
<name>A0A2S9WTS6_9FLAO</name>
<keyword evidence="5" id="KW-0664">Pyridoxine biosynthesis</keyword>
<dbReference type="GO" id="GO:0008615">
    <property type="term" value="P:pyridoxine biosynthetic process"/>
    <property type="evidence" value="ECO:0007669"/>
    <property type="project" value="UniProtKB-UniRule"/>
</dbReference>
<comment type="similarity">
    <text evidence="1 5">Belongs to the pyridoxamine 5'-phosphate oxidase family.</text>
</comment>
<comment type="function">
    <text evidence="5">Catalyzes the oxidation of either pyridoxine 5'-phosphate (PNP) or pyridoxamine 5'-phosphate (PMP) into pyridoxal 5'-phosphate (PLP).</text>
</comment>
<dbReference type="PROSITE" id="PS01064">
    <property type="entry name" value="PYRIDOX_OXIDASE"/>
    <property type="match status" value="1"/>
</dbReference>
<feature type="binding site" evidence="5 7">
    <location>
        <position position="197"/>
    </location>
    <ligand>
        <name>FMN</name>
        <dbReference type="ChEBI" id="CHEBI:58210"/>
    </ligand>
</feature>
<keyword evidence="4 5" id="KW-0560">Oxidoreductase</keyword>
<dbReference type="InterPro" id="IPR000659">
    <property type="entry name" value="Pyridox_Oxase"/>
</dbReference>
<dbReference type="EC" id="1.4.3.5" evidence="5"/>
<dbReference type="InterPro" id="IPR012349">
    <property type="entry name" value="Split_barrel_FMN-bd"/>
</dbReference>
<feature type="binding site" evidence="5 7">
    <location>
        <begin position="142"/>
        <end position="143"/>
    </location>
    <ligand>
        <name>FMN</name>
        <dbReference type="ChEBI" id="CHEBI:58210"/>
    </ligand>
</feature>
<dbReference type="InterPro" id="IPR019576">
    <property type="entry name" value="Pyridoxamine_oxidase_dimer_C"/>
</dbReference>
<evidence type="ECO:0000256" key="3">
    <source>
        <dbReference type="ARBA" id="ARBA00022643"/>
    </source>
</evidence>
<comment type="pathway">
    <text evidence="5">Cofactor metabolism; pyridoxal 5'-phosphate salvage; pyridoxal 5'-phosphate from pyridoxamine 5'-phosphate: step 1/1.</text>
</comment>
<feature type="binding site" evidence="5 7">
    <location>
        <begin position="78"/>
        <end position="79"/>
    </location>
    <ligand>
        <name>FMN</name>
        <dbReference type="ChEBI" id="CHEBI:58210"/>
    </ligand>
</feature>
<feature type="binding site" evidence="5 6">
    <location>
        <position position="129"/>
    </location>
    <ligand>
        <name>substrate</name>
    </ligand>
</feature>
<comment type="catalytic activity">
    <reaction evidence="5">
        <text>pyridoxamine 5'-phosphate + O2 + H2O = pyridoxal 5'-phosphate + H2O2 + NH4(+)</text>
        <dbReference type="Rhea" id="RHEA:15817"/>
        <dbReference type="ChEBI" id="CHEBI:15377"/>
        <dbReference type="ChEBI" id="CHEBI:15379"/>
        <dbReference type="ChEBI" id="CHEBI:16240"/>
        <dbReference type="ChEBI" id="CHEBI:28938"/>
        <dbReference type="ChEBI" id="CHEBI:58451"/>
        <dbReference type="ChEBI" id="CHEBI:597326"/>
        <dbReference type="EC" id="1.4.3.5"/>
    </reaction>
</comment>
<dbReference type="UniPathway" id="UPA01068">
    <property type="reaction ID" value="UER00304"/>
</dbReference>
<feature type="binding site" evidence="5 7">
    <location>
        <begin position="63"/>
        <end position="68"/>
    </location>
    <ligand>
        <name>FMN</name>
        <dbReference type="ChEBI" id="CHEBI:58210"/>
    </ligand>
</feature>
<dbReference type="NCBIfam" id="TIGR00558">
    <property type="entry name" value="pdxH"/>
    <property type="match status" value="1"/>
</dbReference>
<comment type="pathway">
    <text evidence="5">Cofactor metabolism; pyridoxal 5'-phosphate salvage; pyridoxal 5'-phosphate from pyridoxine 5'-phosphate: step 1/1.</text>
</comment>
<dbReference type="InterPro" id="IPR019740">
    <property type="entry name" value="Pyridox_Oxase_CS"/>
</dbReference>
<dbReference type="GO" id="GO:0004733">
    <property type="term" value="F:pyridoxamine phosphate oxidase activity"/>
    <property type="evidence" value="ECO:0007669"/>
    <property type="project" value="UniProtKB-UniRule"/>
</dbReference>
<evidence type="ECO:0000256" key="1">
    <source>
        <dbReference type="ARBA" id="ARBA00007301"/>
    </source>
</evidence>
<evidence type="ECO:0000313" key="10">
    <source>
        <dbReference type="EMBL" id="PRP66865.1"/>
    </source>
</evidence>
<feature type="domain" description="Pyridoxine 5'-phosphate oxidase dimerisation C-terminal" evidence="9">
    <location>
        <begin position="174"/>
        <end position="214"/>
    </location>
</feature>
<comment type="cofactor">
    <cofactor evidence="5 7">
        <name>FMN</name>
        <dbReference type="ChEBI" id="CHEBI:58210"/>
    </cofactor>
    <text evidence="5 7">Binds 1 FMN per subunit.</text>
</comment>
<evidence type="ECO:0000256" key="6">
    <source>
        <dbReference type="PIRSR" id="PIRSR000190-1"/>
    </source>
</evidence>
<dbReference type="RefSeq" id="WP_105982650.1">
    <property type="nucleotide sequence ID" value="NZ_MQUC01000003.1"/>
</dbReference>
<dbReference type="Pfam" id="PF01243">
    <property type="entry name" value="PNPOx_N"/>
    <property type="match status" value="1"/>
</dbReference>
<evidence type="ECO:0000259" key="8">
    <source>
        <dbReference type="Pfam" id="PF01243"/>
    </source>
</evidence>
<feature type="binding site" evidence="5 7">
    <location>
        <position position="187"/>
    </location>
    <ligand>
        <name>FMN</name>
        <dbReference type="ChEBI" id="CHEBI:58210"/>
    </ligand>
</feature>
<comment type="caution">
    <text evidence="5">Lacks conserved residue(s) required for the propagation of feature annotation.</text>
</comment>
<dbReference type="Gene3D" id="2.30.110.10">
    <property type="entry name" value="Electron Transport, Fmn-binding Protein, Chain A"/>
    <property type="match status" value="1"/>
</dbReference>
<evidence type="ECO:0000256" key="7">
    <source>
        <dbReference type="PIRSR" id="PIRSR000190-2"/>
    </source>
</evidence>
<comment type="subunit">
    <text evidence="5">Homodimer.</text>
</comment>
<protein>
    <recommendedName>
        <fullName evidence="5">Pyridoxine/pyridoxamine 5'-phosphate oxidase</fullName>
        <ecNumber evidence="5">1.4.3.5</ecNumber>
    </recommendedName>
    <alternativeName>
        <fullName evidence="5">PNP/PMP oxidase</fullName>
        <shortName evidence="5">PNPOx</shortName>
    </alternativeName>
    <alternativeName>
        <fullName evidence="5">Pyridoxal 5'-phosphate synthase</fullName>
    </alternativeName>
</protein>
<dbReference type="AlphaFoldDB" id="A0A2S9WTS6"/>
<accession>A0A2S9WTS6</accession>